<gene>
    <name evidence="3" type="ORF">S03H2_24863</name>
</gene>
<name>X1GC34_9ZZZZ</name>
<evidence type="ECO:0000313" key="3">
    <source>
        <dbReference type="EMBL" id="GAH42390.1"/>
    </source>
</evidence>
<evidence type="ECO:0000256" key="2">
    <source>
        <dbReference type="ARBA" id="ARBA00023054"/>
    </source>
</evidence>
<dbReference type="GO" id="GO:0030313">
    <property type="term" value="C:cell envelope"/>
    <property type="evidence" value="ECO:0007669"/>
    <property type="project" value="UniProtKB-SubCell"/>
</dbReference>
<dbReference type="PANTHER" id="PTHR32347">
    <property type="entry name" value="EFFLUX SYSTEM COMPONENT YKNX-RELATED"/>
    <property type="match status" value="1"/>
</dbReference>
<dbReference type="EMBL" id="BARU01013923">
    <property type="protein sequence ID" value="GAH42390.1"/>
    <property type="molecule type" value="Genomic_DNA"/>
</dbReference>
<feature type="non-terminal residue" evidence="3">
    <location>
        <position position="1"/>
    </location>
</feature>
<protein>
    <submittedName>
        <fullName evidence="3">Uncharacterized protein</fullName>
    </submittedName>
</protein>
<keyword evidence="2" id="KW-0175">Coiled coil</keyword>
<comment type="caution">
    <text evidence="3">The sequence shown here is derived from an EMBL/GenBank/DDBJ whole genome shotgun (WGS) entry which is preliminary data.</text>
</comment>
<dbReference type="InterPro" id="IPR050465">
    <property type="entry name" value="UPF0194_transport"/>
</dbReference>
<feature type="non-terminal residue" evidence="3">
    <location>
        <position position="180"/>
    </location>
</feature>
<reference evidence="3" key="1">
    <citation type="journal article" date="2014" name="Front. Microbiol.">
        <title>High frequency of phylogenetically diverse reductive dehalogenase-homologous genes in deep subseafloor sedimentary metagenomes.</title>
        <authorList>
            <person name="Kawai M."/>
            <person name="Futagami T."/>
            <person name="Toyoda A."/>
            <person name="Takaki Y."/>
            <person name="Nishi S."/>
            <person name="Hori S."/>
            <person name="Arai W."/>
            <person name="Tsubouchi T."/>
            <person name="Morono Y."/>
            <person name="Uchiyama I."/>
            <person name="Ito T."/>
            <person name="Fujiyama A."/>
            <person name="Inagaki F."/>
            <person name="Takami H."/>
        </authorList>
    </citation>
    <scope>NUCLEOTIDE SEQUENCE</scope>
    <source>
        <strain evidence="3">Expedition CK06-06</strain>
    </source>
</reference>
<dbReference type="AlphaFoldDB" id="X1GC34"/>
<evidence type="ECO:0000256" key="1">
    <source>
        <dbReference type="ARBA" id="ARBA00004196"/>
    </source>
</evidence>
<accession>X1GC34</accession>
<dbReference type="Gene3D" id="2.40.30.170">
    <property type="match status" value="1"/>
</dbReference>
<organism evidence="3">
    <name type="scientific">marine sediment metagenome</name>
    <dbReference type="NCBI Taxonomy" id="412755"/>
    <lineage>
        <taxon>unclassified sequences</taxon>
        <taxon>metagenomes</taxon>
        <taxon>ecological metagenomes</taxon>
    </lineage>
</organism>
<comment type="subcellular location">
    <subcellularLocation>
        <location evidence="1">Cell envelope</location>
    </subcellularLocation>
</comment>
<proteinExistence type="predicted"/>
<sequence>DKLASDRRSDLAALELKAPHDGLVVLEADWSGEKPRVGASMWAGNNFATLPDTQNMEVELALPQSEAGGLKEGQRVELAPLGAPEQKVVSEIAWIAAAAAPRGRDSPVKYLSFKAKVDAAAVAKYAWTPGQRFRADIVLLDAKDAITVPNIAVRASGETSEVSVRTGGGTATRPVKLGVR</sequence>